<organism evidence="1 2">
    <name type="scientific">Nibribacter koreensis</name>
    <dbReference type="NCBI Taxonomy" id="1084519"/>
    <lineage>
        <taxon>Bacteria</taxon>
        <taxon>Pseudomonadati</taxon>
        <taxon>Bacteroidota</taxon>
        <taxon>Cytophagia</taxon>
        <taxon>Cytophagales</taxon>
        <taxon>Hymenobacteraceae</taxon>
        <taxon>Nibribacter</taxon>
    </lineage>
</organism>
<reference evidence="2" key="1">
    <citation type="journal article" date="2019" name="Int. J. Syst. Evol. Microbiol.">
        <title>The Global Catalogue of Microorganisms (GCM) 10K type strain sequencing project: providing services to taxonomists for standard genome sequencing and annotation.</title>
        <authorList>
            <consortium name="The Broad Institute Genomics Platform"/>
            <consortium name="The Broad Institute Genome Sequencing Center for Infectious Disease"/>
            <person name="Wu L."/>
            <person name="Ma J."/>
        </authorList>
    </citation>
    <scope>NUCLEOTIDE SEQUENCE [LARGE SCALE GENOMIC DNA]</scope>
    <source>
        <strain evidence="2">JCM 17917</strain>
    </source>
</reference>
<dbReference type="Proteomes" id="UP001501844">
    <property type="component" value="Unassembled WGS sequence"/>
</dbReference>
<dbReference type="RefSeq" id="WP_345162683.1">
    <property type="nucleotide sequence ID" value="NZ_BAABGX010000001.1"/>
</dbReference>
<accession>A0ABP8FB07</accession>
<evidence type="ECO:0000313" key="1">
    <source>
        <dbReference type="EMBL" id="GAA4299378.1"/>
    </source>
</evidence>
<gene>
    <name evidence="1" type="ORF">GCM10023183_08540</name>
</gene>
<name>A0ABP8FB07_9BACT</name>
<dbReference type="EMBL" id="BAABGX010000001">
    <property type="protein sequence ID" value="GAA4299378.1"/>
    <property type="molecule type" value="Genomic_DNA"/>
</dbReference>
<protein>
    <submittedName>
        <fullName evidence="1">Uncharacterized protein</fullName>
    </submittedName>
</protein>
<evidence type="ECO:0000313" key="2">
    <source>
        <dbReference type="Proteomes" id="UP001501844"/>
    </source>
</evidence>
<comment type="caution">
    <text evidence="1">The sequence shown here is derived from an EMBL/GenBank/DDBJ whole genome shotgun (WGS) entry which is preliminary data.</text>
</comment>
<sequence>MALEDLKVTDADIETTIKVAPPGTPLDPAKTQGANHRTLFKKLRDYAEALVGVFLSKDEPLDVTLTAQSTQYLRTEDGTLFLGNAGTDPATREQEDRAYIEVGGEYTFHGSTRTAGNNTATLLESFLNTVVLASGATSRSHVKTEYVNGDNTSASLKAETDATGKTAGVLISATRSIGGIVTTTLFEVRPEGLFLDNAPLDMGGETVTLDDTVSQTGQNAVKGSGIWSFVTGITGQLSSLATSVKTSLVAALNSLVPSAPQSLSGTDMTFAVGSLGYEPSADVTPAPGANFTVTLTGAYHGQEVHLYIAGNGFSFLIPAAANHIPINVEQKTVGTVSGKTKFVIIKVRNGNYYYFTN</sequence>
<proteinExistence type="predicted"/>
<keyword evidence="2" id="KW-1185">Reference proteome</keyword>